<dbReference type="PANTHER" id="PTHR16214">
    <property type="entry name" value="TRANSMEMBRANE PROTEIN 260"/>
    <property type="match status" value="1"/>
</dbReference>
<feature type="transmembrane region" description="Helical" evidence="1">
    <location>
        <begin position="76"/>
        <end position="97"/>
    </location>
</feature>
<keyword evidence="3" id="KW-1185">Reference proteome</keyword>
<feature type="transmembrane region" description="Helical" evidence="1">
    <location>
        <begin position="178"/>
        <end position="208"/>
    </location>
</feature>
<protein>
    <submittedName>
        <fullName evidence="2">Predicted membrane protein</fullName>
    </submittedName>
</protein>
<gene>
    <name evidence="2" type="ORF">NCTC11179_02609</name>
</gene>
<keyword evidence="1" id="KW-0812">Transmembrane</keyword>
<proteinExistence type="predicted"/>
<evidence type="ECO:0000256" key="1">
    <source>
        <dbReference type="SAM" id="Phobius"/>
    </source>
</evidence>
<feature type="transmembrane region" description="Helical" evidence="1">
    <location>
        <begin position="601"/>
        <end position="621"/>
    </location>
</feature>
<accession>A0A378U461</accession>
<dbReference type="Proteomes" id="UP000255024">
    <property type="component" value="Unassembled WGS sequence"/>
</dbReference>
<feature type="transmembrane region" description="Helical" evidence="1">
    <location>
        <begin position="147"/>
        <end position="166"/>
    </location>
</feature>
<reference evidence="2 3" key="1">
    <citation type="submission" date="2018-06" db="EMBL/GenBank/DDBJ databases">
        <authorList>
            <consortium name="Pathogen Informatics"/>
            <person name="Doyle S."/>
        </authorList>
    </citation>
    <scope>NUCLEOTIDE SEQUENCE [LARGE SCALE GENOMIC DNA]</scope>
    <source>
        <strain evidence="2 3">NCTC11179</strain>
    </source>
</reference>
<dbReference type="RefSeq" id="WP_115091928.1">
    <property type="nucleotide sequence ID" value="NZ_CP068107.1"/>
</dbReference>
<sequence>MLTFNYKKWNIIGGWLCFLVALITYTLTVEPTVSFWDPGEYIATSAKLQVGHPPGAPFYQMLGALFSLFAISPQHIALAVNMVAVFSSAFTILFMFWSMTNILKKMVTKTSEWNTSNAIAVLGSAAIGSLAFSFTDSFWFNAVESEVYASAMVLTAILLYLGLRWVDDMDQPRGNRWLLLIGLVAGCSFGVHLMALLTIPSIGLLYFFKKYEKVTVKNFIIGNIASVAALFFLFAFFFPKLLAFFGKTEIFAINTLGLPFNSGTIIAFLLLIGVTVFGLYYTRKKGYAMINTLILTLVFVCVGLTAWLMLPIRSNANVTINENTPSDAAELLAYYQREQYGDESIYYDSYFTKAYVGLDKNNPWKDDKPNYERDYKTGKYVVVNEWKNAGQNFDEKHKGFLPRMWSTDKNHRVNYMRYSKPLTFNIAQGYTNNEQLIYLDQGVKQKLASGEFGVEELDNFFSQYGQALDIEVPSFSDNMSYMFTYQFGYMYWRYLMWNFVGRQDDIQGQGDLEHGNWLSGVKFLDEIRLGSQDNLPSDVLNNKGRNTYFFLPFILGIVGIVFNYRKDPKMFWVLLVLFLFTSLALKVFLNERPFEPRERDYAVVPSFYIFAMWLGFGVYSIYEGVKRYLSPKLASAVVLSVCTLAGPVLLAQQNWDDHDRSNRYTALANARAYLDSCDPNAIIFTIGDNDTFPLWYLQEIEGYRTDVRVVCTSLLTQDWYIDQMKAKAYDSEPLPIKFTHDQYVGNKRDAILIDPQTEQRFDLSLLLDVIRSDDQRTKRITEAGTTLHFIPTNKFSLPVDSAVIAKNNIVSPYLRDQILPSLDIDITDQAIYKHRLIMLDIIANNKWERPIYFSGGSFNNDDFVWMKDYLQLQGLIYKLVPIKSAGQNAHPLDLGIIDSDRMYETVKKWYWGNMGSDKIYHDPQTRRNSLSYRINLGRLAEQLIEEGKNAKAKDILDMAMTNMPIEYYGYYQLVIPFVECYYKIGETKVAQGYAKQLAQKSKEKLFYYKNISLEDQNYYAYEILSELEIWRTLVAIVDEEDKQADTASQFKSDFNEYFTHFNYLFKRYQGEEAEGQPGA</sequence>
<dbReference type="InterPro" id="IPR052724">
    <property type="entry name" value="GT117_domain-containing"/>
</dbReference>
<feature type="transmembrane region" description="Helical" evidence="1">
    <location>
        <begin position="633"/>
        <end position="651"/>
    </location>
</feature>
<keyword evidence="1" id="KW-0472">Membrane</keyword>
<feature type="transmembrane region" description="Helical" evidence="1">
    <location>
        <begin position="570"/>
        <end position="589"/>
    </location>
</feature>
<feature type="transmembrane region" description="Helical" evidence="1">
    <location>
        <begin position="118"/>
        <end position="135"/>
    </location>
</feature>
<name>A0A378U461_MYROD</name>
<keyword evidence="1" id="KW-1133">Transmembrane helix</keyword>
<evidence type="ECO:0000313" key="3">
    <source>
        <dbReference type="Proteomes" id="UP000255024"/>
    </source>
</evidence>
<feature type="transmembrane region" description="Helical" evidence="1">
    <location>
        <begin position="287"/>
        <end position="310"/>
    </location>
</feature>
<organism evidence="2 3">
    <name type="scientific">Myroides odoratus</name>
    <name type="common">Flavobacterium odoratum</name>
    <dbReference type="NCBI Taxonomy" id="256"/>
    <lineage>
        <taxon>Bacteria</taxon>
        <taxon>Pseudomonadati</taxon>
        <taxon>Bacteroidota</taxon>
        <taxon>Flavobacteriia</taxon>
        <taxon>Flavobacteriales</taxon>
        <taxon>Flavobacteriaceae</taxon>
        <taxon>Myroides</taxon>
    </lineage>
</organism>
<evidence type="ECO:0000313" key="2">
    <source>
        <dbReference type="EMBL" id="STZ69112.1"/>
    </source>
</evidence>
<dbReference type="Pfam" id="PF11028">
    <property type="entry name" value="TMEM260-like"/>
    <property type="match status" value="1"/>
</dbReference>
<dbReference type="AlphaFoldDB" id="A0A378U461"/>
<feature type="transmembrane region" description="Helical" evidence="1">
    <location>
        <begin position="547"/>
        <end position="564"/>
    </location>
</feature>
<dbReference type="InterPro" id="IPR021280">
    <property type="entry name" value="TMEM260-like"/>
</dbReference>
<feature type="transmembrane region" description="Helical" evidence="1">
    <location>
        <begin position="220"/>
        <end position="246"/>
    </location>
</feature>
<feature type="transmembrane region" description="Helical" evidence="1">
    <location>
        <begin position="258"/>
        <end position="281"/>
    </location>
</feature>
<dbReference type="EMBL" id="UGQL01000002">
    <property type="protein sequence ID" value="STZ69112.1"/>
    <property type="molecule type" value="Genomic_DNA"/>
</dbReference>
<dbReference type="PANTHER" id="PTHR16214:SF3">
    <property type="entry name" value="TRANSMEMBRANE PROTEIN 260"/>
    <property type="match status" value="1"/>
</dbReference>
<feature type="transmembrane region" description="Helical" evidence="1">
    <location>
        <begin position="9"/>
        <end position="28"/>
    </location>
</feature>